<organism evidence="14 15">
    <name type="scientific">Sediminitomix flava</name>
    <dbReference type="NCBI Taxonomy" id="379075"/>
    <lineage>
        <taxon>Bacteria</taxon>
        <taxon>Pseudomonadati</taxon>
        <taxon>Bacteroidota</taxon>
        <taxon>Cytophagia</taxon>
        <taxon>Cytophagales</taxon>
        <taxon>Flammeovirgaceae</taxon>
        <taxon>Sediminitomix</taxon>
    </lineage>
</organism>
<dbReference type="FunFam" id="1.10.150.20:FF:000006">
    <property type="entry name" value="DNA ligase"/>
    <property type="match status" value="1"/>
</dbReference>
<feature type="binding site" evidence="11">
    <location>
        <begin position="35"/>
        <end position="39"/>
    </location>
    <ligand>
        <name>NAD(+)</name>
        <dbReference type="ChEBI" id="CHEBI:57540"/>
    </ligand>
</feature>
<dbReference type="PROSITE" id="PS50172">
    <property type="entry name" value="BRCT"/>
    <property type="match status" value="1"/>
</dbReference>
<dbReference type="Pfam" id="PF12826">
    <property type="entry name" value="HHH_2"/>
    <property type="match status" value="1"/>
</dbReference>
<dbReference type="Gene3D" id="3.30.470.30">
    <property type="entry name" value="DNA ligase/mRNA capping enzyme"/>
    <property type="match status" value="1"/>
</dbReference>
<feature type="domain" description="BRCT" evidence="13">
    <location>
        <begin position="604"/>
        <end position="683"/>
    </location>
</feature>
<evidence type="ECO:0000256" key="9">
    <source>
        <dbReference type="ARBA" id="ARBA00023204"/>
    </source>
</evidence>
<comment type="caution">
    <text evidence="14">The sequence shown here is derived from an EMBL/GenBank/DDBJ whole genome shotgun (WGS) entry which is preliminary data.</text>
</comment>
<dbReference type="PIRSF" id="PIRSF001604">
    <property type="entry name" value="LigA"/>
    <property type="match status" value="1"/>
</dbReference>
<dbReference type="PANTHER" id="PTHR23389:SF9">
    <property type="entry name" value="DNA LIGASE"/>
    <property type="match status" value="1"/>
</dbReference>
<dbReference type="InterPro" id="IPR003583">
    <property type="entry name" value="Hlx-hairpin-Hlx_DNA-bd_motif"/>
</dbReference>
<feature type="active site" description="N6-AMP-lysine intermediate" evidence="11">
    <location>
        <position position="116"/>
    </location>
</feature>
<dbReference type="SUPFAM" id="SSF50249">
    <property type="entry name" value="Nucleic acid-binding proteins"/>
    <property type="match status" value="1"/>
</dbReference>
<dbReference type="SMART" id="SM00532">
    <property type="entry name" value="LIGANc"/>
    <property type="match status" value="1"/>
</dbReference>
<evidence type="ECO:0000256" key="1">
    <source>
        <dbReference type="ARBA" id="ARBA00004067"/>
    </source>
</evidence>
<dbReference type="EC" id="6.5.1.2" evidence="11 12"/>
<keyword evidence="5 11" id="KW-0227">DNA damage</keyword>
<dbReference type="PROSITE" id="PS01056">
    <property type="entry name" value="DNA_LIGASE_N2"/>
    <property type="match status" value="1"/>
</dbReference>
<dbReference type="SMART" id="SM00292">
    <property type="entry name" value="BRCT"/>
    <property type="match status" value="1"/>
</dbReference>
<evidence type="ECO:0000256" key="11">
    <source>
        <dbReference type="HAMAP-Rule" id="MF_01588"/>
    </source>
</evidence>
<evidence type="ECO:0000256" key="5">
    <source>
        <dbReference type="ARBA" id="ARBA00022763"/>
    </source>
</evidence>
<feature type="binding site" evidence="11">
    <location>
        <position position="323"/>
    </location>
    <ligand>
        <name>NAD(+)</name>
        <dbReference type="ChEBI" id="CHEBI:57540"/>
    </ligand>
</feature>
<dbReference type="Gene3D" id="3.40.50.10190">
    <property type="entry name" value="BRCT domain"/>
    <property type="match status" value="1"/>
</dbReference>
<dbReference type="Gene3D" id="1.10.287.610">
    <property type="entry name" value="Helix hairpin bin"/>
    <property type="match status" value="1"/>
</dbReference>
<dbReference type="InterPro" id="IPR001357">
    <property type="entry name" value="BRCT_dom"/>
</dbReference>
<dbReference type="InterPro" id="IPR013840">
    <property type="entry name" value="DNAligase_N"/>
</dbReference>
<keyword evidence="4 11" id="KW-0479">Metal-binding</keyword>
<keyword evidence="11" id="KW-0464">Manganese</keyword>
<feature type="binding site" evidence="11">
    <location>
        <begin position="84"/>
        <end position="85"/>
    </location>
    <ligand>
        <name>NAD(+)</name>
        <dbReference type="ChEBI" id="CHEBI:57540"/>
    </ligand>
</feature>
<keyword evidence="9 11" id="KW-0234">DNA repair</keyword>
<feature type="binding site" evidence="11">
    <location>
        <position position="174"/>
    </location>
    <ligand>
        <name>NAD(+)</name>
        <dbReference type="ChEBI" id="CHEBI:57540"/>
    </ligand>
</feature>
<dbReference type="InterPro" id="IPR004150">
    <property type="entry name" value="NAD_DNA_ligase_OB"/>
</dbReference>
<keyword evidence="6 11" id="KW-0862">Zinc</keyword>
<keyword evidence="3 11" id="KW-0235">DNA replication</keyword>
<evidence type="ECO:0000256" key="12">
    <source>
        <dbReference type="RuleBase" id="RU000618"/>
    </source>
</evidence>
<dbReference type="InterPro" id="IPR010994">
    <property type="entry name" value="RuvA_2-like"/>
</dbReference>
<dbReference type="GO" id="GO:0006281">
    <property type="term" value="P:DNA repair"/>
    <property type="evidence" value="ECO:0007669"/>
    <property type="project" value="UniProtKB-KW"/>
</dbReference>
<feature type="binding site" evidence="11">
    <location>
        <position position="442"/>
    </location>
    <ligand>
        <name>Zn(2+)</name>
        <dbReference type="ChEBI" id="CHEBI:29105"/>
    </ligand>
</feature>
<dbReference type="GO" id="GO:0006260">
    <property type="term" value="P:DNA replication"/>
    <property type="evidence" value="ECO:0007669"/>
    <property type="project" value="UniProtKB-KW"/>
</dbReference>
<dbReference type="InterPro" id="IPR001679">
    <property type="entry name" value="DNA_ligase"/>
</dbReference>
<keyword evidence="2 11" id="KW-0436">Ligase</keyword>
<dbReference type="InterPro" id="IPR036420">
    <property type="entry name" value="BRCT_dom_sf"/>
</dbReference>
<evidence type="ECO:0000313" key="15">
    <source>
        <dbReference type="Proteomes" id="UP000245535"/>
    </source>
</evidence>
<comment type="cofactor">
    <cofactor evidence="11">
        <name>Mg(2+)</name>
        <dbReference type="ChEBI" id="CHEBI:18420"/>
    </cofactor>
    <cofactor evidence="11">
        <name>Mn(2+)</name>
        <dbReference type="ChEBI" id="CHEBI:29035"/>
    </cofactor>
</comment>
<comment type="function">
    <text evidence="1 11">DNA ligase that catalyzes the formation of phosphodiester linkages between 5'-phosphoryl and 3'-hydroxyl groups in double-stranded DNA using NAD as a coenzyme and as the energy source for the reaction. It is essential for DNA replication and repair of damaged DNA.</text>
</comment>
<dbReference type="FunFam" id="1.10.150.20:FF:000007">
    <property type="entry name" value="DNA ligase"/>
    <property type="match status" value="1"/>
</dbReference>
<dbReference type="InterPro" id="IPR018239">
    <property type="entry name" value="DNA_ligase_AS"/>
</dbReference>
<reference evidence="14 15" key="1">
    <citation type="submission" date="2018-03" db="EMBL/GenBank/DDBJ databases">
        <title>Genomic Encyclopedia of Archaeal and Bacterial Type Strains, Phase II (KMG-II): from individual species to whole genera.</title>
        <authorList>
            <person name="Goeker M."/>
        </authorList>
    </citation>
    <scope>NUCLEOTIDE SEQUENCE [LARGE SCALE GENOMIC DNA]</scope>
    <source>
        <strain evidence="14 15">DSM 28229</strain>
    </source>
</reference>
<feature type="binding site" evidence="11">
    <location>
        <position position="137"/>
    </location>
    <ligand>
        <name>NAD(+)</name>
        <dbReference type="ChEBI" id="CHEBI:57540"/>
    </ligand>
</feature>
<feature type="binding site" evidence="11">
    <location>
        <position position="299"/>
    </location>
    <ligand>
        <name>NAD(+)</name>
        <dbReference type="ChEBI" id="CHEBI:57540"/>
    </ligand>
</feature>
<dbReference type="Pfam" id="PF14520">
    <property type="entry name" value="HHH_5"/>
    <property type="match status" value="1"/>
</dbReference>
<dbReference type="InterPro" id="IPR013839">
    <property type="entry name" value="DNAligase_adenylation"/>
</dbReference>
<evidence type="ECO:0000256" key="10">
    <source>
        <dbReference type="ARBA" id="ARBA00034005"/>
    </source>
</evidence>
<dbReference type="GO" id="GO:0005829">
    <property type="term" value="C:cytosol"/>
    <property type="evidence" value="ECO:0007669"/>
    <property type="project" value="TreeGrafter"/>
</dbReference>
<dbReference type="Pfam" id="PF03120">
    <property type="entry name" value="OB_DNA_ligase"/>
    <property type="match status" value="1"/>
</dbReference>
<dbReference type="CDD" id="cd17748">
    <property type="entry name" value="BRCT_DNA_ligase_like"/>
    <property type="match status" value="1"/>
</dbReference>
<dbReference type="HAMAP" id="MF_01588">
    <property type="entry name" value="DNA_ligase_A"/>
    <property type="match status" value="1"/>
</dbReference>
<dbReference type="InterPro" id="IPR041663">
    <property type="entry name" value="DisA/LigA_HHH"/>
</dbReference>
<dbReference type="GO" id="GO:0003677">
    <property type="term" value="F:DNA binding"/>
    <property type="evidence" value="ECO:0007669"/>
    <property type="project" value="InterPro"/>
</dbReference>
<accession>A0A315Z737</accession>
<dbReference type="GO" id="GO:0003911">
    <property type="term" value="F:DNA ligase (NAD+) activity"/>
    <property type="evidence" value="ECO:0007669"/>
    <property type="project" value="UniProtKB-UniRule"/>
</dbReference>
<comment type="catalytic activity">
    <reaction evidence="10 11 12">
        <text>NAD(+) + (deoxyribonucleotide)n-3'-hydroxyl + 5'-phospho-(deoxyribonucleotide)m = (deoxyribonucleotide)n+m + AMP + beta-nicotinamide D-nucleotide.</text>
        <dbReference type="EC" id="6.5.1.2"/>
    </reaction>
</comment>
<sequence length="683" mass="76319">MMTEQEAKSRIDELTDQLNHYNYLYYQKDESAISDYDFDMLLKELSDLEESNPSLKRTDSPTQRVGGAVTKEFPTVTHRYPMLSLGNSYNQDDLRDFDERIRKDIGDNFEYICELKFDGVAISLTYENGILTKGVTRGDGVQGDDITPNVRTIKTIPLKLFGDNIPPVFEVRGEGFMSKETFSRLNEEISSKNIELEKAGKALLKPLANPRNAASGSFKMQDSSVVAHRSLDCYLYGFLGDEETIPTHGAALEQLKTWGFNVSDTWRKCDSIEAVFEFINHWADHRQELPLETDGIVIKVNSLKQQRLLGTTAKSPKWAIAYKFPAENVKTRLLSVSYQVGRTGAVTPVANLESVQLAGTTVKRASLHNAQEIEIRLDLHENDMVYVEKGGEIIPKITGVAVGERKDGAQKIQFIENCPACNSPLVQIEGEAARYCKNEKACPPQVKGKIEHFIQRKALNVDSLGKETIDQLMERGLVRTPADLYNLTIDQLLELDRFGQKSAEKLVSGVEESKNVPFERVLFGIGIRFVGATVAEKLASHFKSIDNLMQASHDDLIAVDEIGGRIAESVVNYFKDEDHLTLINSLKESGLQLEIEEKEASNEAVDLMLEGKSFVVSGVFENFSRDGLKDEIKKFGGKVVSSISKKLDFVVAGDKMGPSKREKAEKLGVQILTEQEFMGMIKS</sequence>
<feature type="binding site" evidence="11">
    <location>
        <position position="114"/>
    </location>
    <ligand>
        <name>NAD(+)</name>
        <dbReference type="ChEBI" id="CHEBI:57540"/>
    </ligand>
</feature>
<gene>
    <name evidence="11" type="primary">ligA</name>
    <name evidence="14" type="ORF">BC781_10771</name>
</gene>
<dbReference type="InterPro" id="IPR012340">
    <property type="entry name" value="NA-bd_OB-fold"/>
</dbReference>
<dbReference type="GO" id="GO:0046872">
    <property type="term" value="F:metal ion binding"/>
    <property type="evidence" value="ECO:0007669"/>
    <property type="project" value="UniProtKB-KW"/>
</dbReference>
<dbReference type="Gene3D" id="6.20.10.30">
    <property type="match status" value="1"/>
</dbReference>
<keyword evidence="8 11" id="KW-0520">NAD</keyword>
<dbReference type="InterPro" id="IPR033136">
    <property type="entry name" value="DNA_ligase_CS"/>
</dbReference>
<dbReference type="SUPFAM" id="SSF56091">
    <property type="entry name" value="DNA ligase/mRNA capping enzyme, catalytic domain"/>
    <property type="match status" value="1"/>
</dbReference>
<evidence type="ECO:0000256" key="4">
    <source>
        <dbReference type="ARBA" id="ARBA00022723"/>
    </source>
</evidence>
<feature type="binding site" evidence="11">
    <location>
        <position position="436"/>
    </location>
    <ligand>
        <name>Zn(2+)</name>
        <dbReference type="ChEBI" id="CHEBI:29105"/>
    </ligand>
</feature>
<dbReference type="FunFam" id="3.30.470.30:FF:000001">
    <property type="entry name" value="DNA ligase"/>
    <property type="match status" value="1"/>
</dbReference>
<dbReference type="Pfam" id="PF01653">
    <property type="entry name" value="DNA_ligase_aden"/>
    <property type="match status" value="1"/>
</dbReference>
<dbReference type="NCBIfam" id="NF005932">
    <property type="entry name" value="PRK07956.1"/>
    <property type="match status" value="1"/>
</dbReference>
<dbReference type="Gene3D" id="1.10.150.20">
    <property type="entry name" value="5' to 3' exonuclease, C-terminal subdomain"/>
    <property type="match status" value="2"/>
</dbReference>
<dbReference type="Pfam" id="PF00533">
    <property type="entry name" value="BRCT"/>
    <property type="match status" value="1"/>
</dbReference>
<evidence type="ECO:0000256" key="7">
    <source>
        <dbReference type="ARBA" id="ARBA00022842"/>
    </source>
</evidence>
<dbReference type="AlphaFoldDB" id="A0A315Z737"/>
<dbReference type="SUPFAM" id="SSF47781">
    <property type="entry name" value="RuvA domain 2-like"/>
    <property type="match status" value="1"/>
</dbReference>
<keyword evidence="15" id="KW-1185">Reference proteome</keyword>
<comment type="similarity">
    <text evidence="11">Belongs to the NAD-dependent DNA ligase family. LigA subfamily.</text>
</comment>
<evidence type="ECO:0000313" key="14">
    <source>
        <dbReference type="EMBL" id="PWJ38481.1"/>
    </source>
</evidence>
<dbReference type="EMBL" id="QGDO01000007">
    <property type="protein sequence ID" value="PWJ38481.1"/>
    <property type="molecule type" value="Genomic_DNA"/>
</dbReference>
<evidence type="ECO:0000256" key="8">
    <source>
        <dbReference type="ARBA" id="ARBA00023027"/>
    </source>
</evidence>
<keyword evidence="7 11" id="KW-0460">Magnesium</keyword>
<evidence type="ECO:0000256" key="6">
    <source>
        <dbReference type="ARBA" id="ARBA00022833"/>
    </source>
</evidence>
<dbReference type="Pfam" id="PF03119">
    <property type="entry name" value="DNA_ligase_ZBD"/>
    <property type="match status" value="1"/>
</dbReference>
<dbReference type="PROSITE" id="PS01055">
    <property type="entry name" value="DNA_LIGASE_N1"/>
    <property type="match status" value="1"/>
</dbReference>
<dbReference type="PANTHER" id="PTHR23389">
    <property type="entry name" value="CHROMOSOME TRANSMISSION FIDELITY FACTOR 18"/>
    <property type="match status" value="1"/>
</dbReference>
<dbReference type="RefSeq" id="WP_317047248.1">
    <property type="nucleotide sequence ID" value="NZ_QGDO01000007.1"/>
</dbReference>
<dbReference type="Gene3D" id="2.40.50.140">
    <property type="entry name" value="Nucleic acid-binding proteins"/>
    <property type="match status" value="1"/>
</dbReference>
<dbReference type="InterPro" id="IPR004149">
    <property type="entry name" value="Znf_DNAligase_C4"/>
</dbReference>
<feature type="binding site" evidence="11">
    <location>
        <position position="418"/>
    </location>
    <ligand>
        <name>Zn(2+)</name>
        <dbReference type="ChEBI" id="CHEBI:29105"/>
    </ligand>
</feature>
<feature type="binding site" evidence="11">
    <location>
        <position position="421"/>
    </location>
    <ligand>
        <name>Zn(2+)</name>
        <dbReference type="ChEBI" id="CHEBI:29105"/>
    </ligand>
</feature>
<evidence type="ECO:0000256" key="2">
    <source>
        <dbReference type="ARBA" id="ARBA00022598"/>
    </source>
</evidence>
<protein>
    <recommendedName>
        <fullName evidence="11 12">DNA ligase</fullName>
        <ecNumber evidence="11 12">6.5.1.2</ecNumber>
    </recommendedName>
    <alternativeName>
        <fullName evidence="11">Polydeoxyribonucleotide synthase [NAD(+)]</fullName>
    </alternativeName>
</protein>
<name>A0A315Z737_SEDFL</name>
<proteinExistence type="inferred from homology"/>
<evidence type="ECO:0000259" key="13">
    <source>
        <dbReference type="PROSITE" id="PS50172"/>
    </source>
</evidence>
<dbReference type="SMART" id="SM00278">
    <property type="entry name" value="HhH1"/>
    <property type="match status" value="3"/>
</dbReference>
<dbReference type="NCBIfam" id="TIGR00575">
    <property type="entry name" value="dnlj"/>
    <property type="match status" value="1"/>
</dbReference>
<dbReference type="CDD" id="cd00114">
    <property type="entry name" value="LIGANc"/>
    <property type="match status" value="1"/>
</dbReference>
<dbReference type="SUPFAM" id="SSF52113">
    <property type="entry name" value="BRCT domain"/>
    <property type="match status" value="1"/>
</dbReference>
<evidence type="ECO:0000256" key="3">
    <source>
        <dbReference type="ARBA" id="ARBA00022705"/>
    </source>
</evidence>
<dbReference type="Proteomes" id="UP000245535">
    <property type="component" value="Unassembled WGS sequence"/>
</dbReference>